<dbReference type="AlphaFoldDB" id="G4U0N0"/>
<name>G4U0N0_SERID</name>
<proteinExistence type="predicted"/>
<evidence type="ECO:0000259" key="1">
    <source>
        <dbReference type="PROSITE" id="PS50097"/>
    </source>
</evidence>
<protein>
    <recommendedName>
        <fullName evidence="1">BTB domain-containing protein</fullName>
    </recommendedName>
</protein>
<dbReference type="Proteomes" id="UP000007148">
    <property type="component" value="Unassembled WGS sequence"/>
</dbReference>
<dbReference type="SUPFAM" id="SSF54695">
    <property type="entry name" value="POZ domain"/>
    <property type="match status" value="1"/>
</dbReference>
<gene>
    <name evidence="2" type="ORF">PIIN_11106</name>
</gene>
<evidence type="ECO:0000313" key="2">
    <source>
        <dbReference type="EMBL" id="CCA77123.1"/>
    </source>
</evidence>
<keyword evidence="3" id="KW-1185">Reference proteome</keyword>
<feature type="domain" description="BTB" evidence="1">
    <location>
        <begin position="17"/>
        <end position="79"/>
    </location>
</feature>
<dbReference type="HOGENOM" id="CLU_1485508_0_0_1"/>
<reference evidence="2 3" key="1">
    <citation type="journal article" date="2011" name="PLoS Pathog.">
        <title>Endophytic Life Strategies Decoded by Genome and Transcriptome Analyses of the Mutualistic Root Symbiont Piriformospora indica.</title>
        <authorList>
            <person name="Zuccaro A."/>
            <person name="Lahrmann U."/>
            <person name="Guldener U."/>
            <person name="Langen G."/>
            <person name="Pfiffi S."/>
            <person name="Biedenkopf D."/>
            <person name="Wong P."/>
            <person name="Samans B."/>
            <person name="Grimm C."/>
            <person name="Basiewicz M."/>
            <person name="Murat C."/>
            <person name="Martin F."/>
            <person name="Kogel K.H."/>
        </authorList>
    </citation>
    <scope>NUCLEOTIDE SEQUENCE [LARGE SCALE GENOMIC DNA]</scope>
    <source>
        <strain evidence="2 3">DSM 11827</strain>
    </source>
</reference>
<dbReference type="Pfam" id="PF00651">
    <property type="entry name" value="BTB"/>
    <property type="match status" value="1"/>
</dbReference>
<evidence type="ECO:0000313" key="3">
    <source>
        <dbReference type="Proteomes" id="UP000007148"/>
    </source>
</evidence>
<accession>G4U0N0</accession>
<dbReference type="InParanoid" id="G4U0N0"/>
<dbReference type="OrthoDB" id="3357985at2759"/>
<dbReference type="InterPro" id="IPR000210">
    <property type="entry name" value="BTB/POZ_dom"/>
</dbReference>
<dbReference type="PROSITE" id="PS50097">
    <property type="entry name" value="BTB"/>
    <property type="match status" value="1"/>
</dbReference>
<sequence length="208" mass="23575">MDISFTEETQRYGPGYGDFVLQSSDGKDFHFPRAILAFTSGFFKDMFDLPNSSTAEGTPEKPLVLTESSQLVQMLLDVVNPNAPSPPLVLAKPVDLCRFLMGLIDPNESPFVYLLEAAHKYRIPCIFRWFEKEAIRAQVNEENREETPAILDKCPVFVLACARQHNLPQIGRLAIRELVKRPSLLLDEDVDLPPKLYRGIYGWANSEM</sequence>
<organism evidence="2 3">
    <name type="scientific">Serendipita indica (strain DSM 11827)</name>
    <name type="common">Root endophyte fungus</name>
    <name type="synonym">Piriformospora indica</name>
    <dbReference type="NCBI Taxonomy" id="1109443"/>
    <lineage>
        <taxon>Eukaryota</taxon>
        <taxon>Fungi</taxon>
        <taxon>Dikarya</taxon>
        <taxon>Basidiomycota</taxon>
        <taxon>Agaricomycotina</taxon>
        <taxon>Agaricomycetes</taxon>
        <taxon>Sebacinales</taxon>
        <taxon>Serendipitaceae</taxon>
        <taxon>Serendipita</taxon>
    </lineage>
</organism>
<dbReference type="Gene3D" id="3.30.710.10">
    <property type="entry name" value="Potassium Channel Kv1.1, Chain A"/>
    <property type="match status" value="1"/>
</dbReference>
<comment type="caution">
    <text evidence="2">The sequence shown here is derived from an EMBL/GenBank/DDBJ whole genome shotgun (WGS) entry which is preliminary data.</text>
</comment>
<dbReference type="EMBL" id="CAFZ01001290">
    <property type="protein sequence ID" value="CCA77123.1"/>
    <property type="molecule type" value="Genomic_DNA"/>
</dbReference>
<dbReference type="InterPro" id="IPR011333">
    <property type="entry name" value="SKP1/BTB/POZ_sf"/>
</dbReference>